<dbReference type="EMBL" id="BPLQ01004544">
    <property type="protein sequence ID" value="GIY08743.1"/>
    <property type="molecule type" value="Genomic_DNA"/>
</dbReference>
<name>A0AAV4QG98_9ARAC</name>
<dbReference type="Proteomes" id="UP001054837">
    <property type="component" value="Unassembled WGS sequence"/>
</dbReference>
<evidence type="ECO:0000256" key="1">
    <source>
        <dbReference type="SAM" id="SignalP"/>
    </source>
</evidence>
<comment type="caution">
    <text evidence="2">The sequence shown here is derived from an EMBL/GenBank/DDBJ whole genome shotgun (WGS) entry which is preliminary data.</text>
</comment>
<feature type="chain" id="PRO_5043752771" evidence="1">
    <location>
        <begin position="19"/>
        <end position="108"/>
    </location>
</feature>
<reference evidence="2 3" key="1">
    <citation type="submission" date="2021-06" db="EMBL/GenBank/DDBJ databases">
        <title>Caerostris darwini draft genome.</title>
        <authorList>
            <person name="Kono N."/>
            <person name="Arakawa K."/>
        </authorList>
    </citation>
    <scope>NUCLEOTIDE SEQUENCE [LARGE SCALE GENOMIC DNA]</scope>
</reference>
<sequence length="108" mass="12027">MILLKKIVGLLFIALAAGAIPKEVKDYTPRKNCTHNIIYPNIDKSHKPLIVGTDDLKLKQHFRLDSNASTVALTDEYFSFRINPGEDMGLYTARLCTSFPKCTGASQL</sequence>
<keyword evidence="1" id="KW-0732">Signal</keyword>
<evidence type="ECO:0000313" key="2">
    <source>
        <dbReference type="EMBL" id="GIY08743.1"/>
    </source>
</evidence>
<protein>
    <submittedName>
        <fullName evidence="2">Uncharacterized protein</fullName>
    </submittedName>
</protein>
<gene>
    <name evidence="2" type="ORF">CDAR_24211</name>
</gene>
<keyword evidence="3" id="KW-1185">Reference proteome</keyword>
<dbReference type="AlphaFoldDB" id="A0AAV4QG98"/>
<proteinExistence type="predicted"/>
<accession>A0AAV4QG98</accession>
<evidence type="ECO:0000313" key="3">
    <source>
        <dbReference type="Proteomes" id="UP001054837"/>
    </source>
</evidence>
<organism evidence="2 3">
    <name type="scientific">Caerostris darwini</name>
    <dbReference type="NCBI Taxonomy" id="1538125"/>
    <lineage>
        <taxon>Eukaryota</taxon>
        <taxon>Metazoa</taxon>
        <taxon>Ecdysozoa</taxon>
        <taxon>Arthropoda</taxon>
        <taxon>Chelicerata</taxon>
        <taxon>Arachnida</taxon>
        <taxon>Araneae</taxon>
        <taxon>Araneomorphae</taxon>
        <taxon>Entelegynae</taxon>
        <taxon>Araneoidea</taxon>
        <taxon>Araneidae</taxon>
        <taxon>Caerostris</taxon>
    </lineage>
</organism>
<feature type="signal peptide" evidence="1">
    <location>
        <begin position="1"/>
        <end position="18"/>
    </location>
</feature>